<dbReference type="GO" id="GO:0004467">
    <property type="term" value="F:long-chain fatty acid-CoA ligase activity"/>
    <property type="evidence" value="ECO:0007669"/>
    <property type="project" value="UniProtKB-EC"/>
</dbReference>
<dbReference type="InterPro" id="IPR025110">
    <property type="entry name" value="AMP-bd_C"/>
</dbReference>
<dbReference type="Gene3D" id="3.30.300.30">
    <property type="match status" value="1"/>
</dbReference>
<proteinExistence type="inferred from homology"/>
<accession>A0A7I7WVN1</accession>
<evidence type="ECO:0000256" key="8">
    <source>
        <dbReference type="ARBA" id="ARBA00083882"/>
    </source>
</evidence>
<feature type="domain" description="AMP-binding enzyme C-terminal" evidence="11">
    <location>
        <begin position="431"/>
        <end position="507"/>
    </location>
</feature>
<dbReference type="KEGG" id="mhib:MHIB_00970"/>
<dbReference type="EMBL" id="AP022609">
    <property type="protein sequence ID" value="BBZ21679.1"/>
    <property type="molecule type" value="Genomic_DNA"/>
</dbReference>
<dbReference type="Proteomes" id="UP000467260">
    <property type="component" value="Chromosome"/>
</dbReference>
<gene>
    <name evidence="12" type="ORF">MHIB_00970</name>
</gene>
<dbReference type="InterPro" id="IPR000873">
    <property type="entry name" value="AMP-dep_synth/lig_dom"/>
</dbReference>
<dbReference type="RefSeq" id="WP_234808988.1">
    <property type="nucleotide sequence ID" value="NZ_AP022609.1"/>
</dbReference>
<dbReference type="GO" id="GO:0031956">
    <property type="term" value="F:medium-chain fatty acid-CoA ligase activity"/>
    <property type="evidence" value="ECO:0007669"/>
    <property type="project" value="TreeGrafter"/>
</dbReference>
<comment type="catalytic activity">
    <reaction evidence="4">
        <text>a long-chain fatty acid + ATP + CoA = a long-chain fatty acyl-CoA + AMP + diphosphate</text>
        <dbReference type="Rhea" id="RHEA:15421"/>
        <dbReference type="ChEBI" id="CHEBI:30616"/>
        <dbReference type="ChEBI" id="CHEBI:33019"/>
        <dbReference type="ChEBI" id="CHEBI:57287"/>
        <dbReference type="ChEBI" id="CHEBI:57560"/>
        <dbReference type="ChEBI" id="CHEBI:83139"/>
        <dbReference type="ChEBI" id="CHEBI:456215"/>
        <dbReference type="EC" id="6.2.1.3"/>
    </reaction>
</comment>
<name>A0A7I7WVN1_9MYCO</name>
<dbReference type="EC" id="6.2.1.3" evidence="3"/>
<evidence type="ECO:0000256" key="4">
    <source>
        <dbReference type="ARBA" id="ARBA00036813"/>
    </source>
</evidence>
<comment type="similarity">
    <text evidence="1">Belongs to the ATP-dependent AMP-binding enzyme family.</text>
</comment>
<feature type="region of interest" description="Disordered" evidence="9">
    <location>
        <begin position="323"/>
        <end position="343"/>
    </location>
</feature>
<dbReference type="AlphaFoldDB" id="A0A7I7WVN1"/>
<feature type="domain" description="AMP-dependent synthetase/ligase" evidence="10">
    <location>
        <begin position="21"/>
        <end position="381"/>
    </location>
</feature>
<evidence type="ECO:0000256" key="5">
    <source>
        <dbReference type="ARBA" id="ARBA00069710"/>
    </source>
</evidence>
<protein>
    <recommendedName>
        <fullName evidence="5">Long-chain-fatty-acid--CoA ligase FadD13</fullName>
        <ecNumber evidence="3">6.2.1.3</ecNumber>
    </recommendedName>
    <alternativeName>
        <fullName evidence="6">Fatty acyl-CoA ligase</fullName>
    </alternativeName>
    <alternativeName>
        <fullName evidence="8">Fatty acyl-CoA synthetase</fullName>
    </alternativeName>
    <alternativeName>
        <fullName evidence="7">Very-long-chain fatty-acyl-CoA synthetase</fullName>
    </alternativeName>
</protein>
<evidence type="ECO:0000313" key="13">
    <source>
        <dbReference type="Proteomes" id="UP000467260"/>
    </source>
</evidence>
<evidence type="ECO:0000313" key="12">
    <source>
        <dbReference type="EMBL" id="BBZ21679.1"/>
    </source>
</evidence>
<dbReference type="InterPro" id="IPR045851">
    <property type="entry name" value="AMP-bd_C_sf"/>
</dbReference>
<evidence type="ECO:0000256" key="6">
    <source>
        <dbReference type="ARBA" id="ARBA00076959"/>
    </source>
</evidence>
<sequence length="518" mass="54484">MLTPATETLADIPGEMVRAAAQHGATAVQVHSDVNPYSGSLGEIFGESCRVAASLAALGIGPGDVVALQLPNWRECFTAHAGIWLAGAVALPIVPIYGPAEVAFIARQSGARALILARENRNRDAAATLAALADVPSLQHRILVGAALPGTLSYVELAAAAAPGFTPVVDDDPHRRCLLVYTSGTTAEPKGVQHTHASLLGEVASLDQMRSSGPDLTTLSVFPSGHIAGTLGILRMLCRGSSTIAMDAWNPEKAATLIDRYAVGSSGGAPIHLSGILDIAERDRLDLSSLREYTTGAAGVAGALIRRADGFGIGAFRCYGSSEHPTISSGRPEDPLHKRADTDGRICPGTEVRIVDDDGRDLAIGEAGEILTRGPEVFSGYTDSEFTRAGMVDGWFRTGDVGRLDADGYLTITDRKKDIIVRGGENISSKEVEDVLSAHPAIAEAAAVGAPDETYGERVCAFVVVNPGRRFDLADAAAYFADCGLARQKTPERIVVVSELPRTASGKIQKHVLREQLR</sequence>
<dbReference type="PROSITE" id="PS50890">
    <property type="entry name" value="PUA"/>
    <property type="match status" value="1"/>
</dbReference>
<reference evidence="12 13" key="1">
    <citation type="journal article" date="2019" name="Emerg. Microbes Infect.">
        <title>Comprehensive subspecies identification of 175 nontuberculous mycobacteria species based on 7547 genomic profiles.</title>
        <authorList>
            <person name="Matsumoto Y."/>
            <person name="Kinjo T."/>
            <person name="Motooka D."/>
            <person name="Nabeya D."/>
            <person name="Jung N."/>
            <person name="Uechi K."/>
            <person name="Horii T."/>
            <person name="Iida T."/>
            <person name="Fujita J."/>
            <person name="Nakamura S."/>
        </authorList>
    </citation>
    <scope>NUCLEOTIDE SEQUENCE [LARGE SCALE GENOMIC DNA]</scope>
    <source>
        <strain evidence="12 13">JCM 13571</strain>
    </source>
</reference>
<dbReference type="Pfam" id="PF00501">
    <property type="entry name" value="AMP-binding"/>
    <property type="match status" value="1"/>
</dbReference>
<feature type="compositionally biased region" description="Basic and acidic residues" evidence="9">
    <location>
        <begin position="331"/>
        <end position="343"/>
    </location>
</feature>
<keyword evidence="2 12" id="KW-0436">Ligase</keyword>
<dbReference type="FunFam" id="3.30.300.30:FF:000008">
    <property type="entry name" value="2,3-dihydroxybenzoate-AMP ligase"/>
    <property type="match status" value="1"/>
</dbReference>
<evidence type="ECO:0000259" key="10">
    <source>
        <dbReference type="Pfam" id="PF00501"/>
    </source>
</evidence>
<dbReference type="Gene3D" id="3.40.50.12780">
    <property type="entry name" value="N-terminal domain of ligase-like"/>
    <property type="match status" value="1"/>
</dbReference>
<organism evidence="12 13">
    <name type="scientific">Mycolicibacter hiberniae</name>
    <dbReference type="NCBI Taxonomy" id="29314"/>
    <lineage>
        <taxon>Bacteria</taxon>
        <taxon>Bacillati</taxon>
        <taxon>Actinomycetota</taxon>
        <taxon>Actinomycetes</taxon>
        <taxon>Mycobacteriales</taxon>
        <taxon>Mycobacteriaceae</taxon>
        <taxon>Mycolicibacter</taxon>
    </lineage>
</organism>
<evidence type="ECO:0000259" key="11">
    <source>
        <dbReference type="Pfam" id="PF13193"/>
    </source>
</evidence>
<keyword evidence="13" id="KW-1185">Reference proteome</keyword>
<dbReference type="Pfam" id="PF13193">
    <property type="entry name" value="AMP-binding_C"/>
    <property type="match status" value="1"/>
</dbReference>
<dbReference type="InterPro" id="IPR042099">
    <property type="entry name" value="ANL_N_sf"/>
</dbReference>
<evidence type="ECO:0000256" key="9">
    <source>
        <dbReference type="SAM" id="MobiDB-lite"/>
    </source>
</evidence>
<evidence type="ECO:0000256" key="3">
    <source>
        <dbReference type="ARBA" id="ARBA00026121"/>
    </source>
</evidence>
<dbReference type="PANTHER" id="PTHR43201:SF5">
    <property type="entry name" value="MEDIUM-CHAIN ACYL-COA LIGASE ACSF2, MITOCHONDRIAL"/>
    <property type="match status" value="1"/>
</dbReference>
<evidence type="ECO:0000256" key="7">
    <source>
        <dbReference type="ARBA" id="ARBA00080667"/>
    </source>
</evidence>
<evidence type="ECO:0000256" key="1">
    <source>
        <dbReference type="ARBA" id="ARBA00006432"/>
    </source>
</evidence>
<evidence type="ECO:0000256" key="2">
    <source>
        <dbReference type="ARBA" id="ARBA00022598"/>
    </source>
</evidence>
<dbReference type="SUPFAM" id="SSF56801">
    <property type="entry name" value="Acetyl-CoA synthetase-like"/>
    <property type="match status" value="1"/>
</dbReference>
<dbReference type="PANTHER" id="PTHR43201">
    <property type="entry name" value="ACYL-COA SYNTHETASE"/>
    <property type="match status" value="1"/>
</dbReference>